<dbReference type="EMBL" id="CASHSV030000034">
    <property type="protein sequence ID" value="CAJ2642518.1"/>
    <property type="molecule type" value="Genomic_DNA"/>
</dbReference>
<gene>
    <name evidence="1" type="ORF">MILVUS5_LOCUS11990</name>
</gene>
<evidence type="ECO:0000313" key="2">
    <source>
        <dbReference type="Proteomes" id="UP001177021"/>
    </source>
</evidence>
<protein>
    <submittedName>
        <fullName evidence="1">Uncharacterized protein</fullName>
    </submittedName>
</protein>
<reference evidence="1" key="1">
    <citation type="submission" date="2023-10" db="EMBL/GenBank/DDBJ databases">
        <authorList>
            <person name="Rodriguez Cubillos JULIANA M."/>
            <person name="De Vega J."/>
        </authorList>
    </citation>
    <scope>NUCLEOTIDE SEQUENCE</scope>
</reference>
<proteinExistence type="predicted"/>
<organism evidence="1 2">
    <name type="scientific">Trifolium pratense</name>
    <name type="common">Red clover</name>
    <dbReference type="NCBI Taxonomy" id="57577"/>
    <lineage>
        <taxon>Eukaryota</taxon>
        <taxon>Viridiplantae</taxon>
        <taxon>Streptophyta</taxon>
        <taxon>Embryophyta</taxon>
        <taxon>Tracheophyta</taxon>
        <taxon>Spermatophyta</taxon>
        <taxon>Magnoliopsida</taxon>
        <taxon>eudicotyledons</taxon>
        <taxon>Gunneridae</taxon>
        <taxon>Pentapetalae</taxon>
        <taxon>rosids</taxon>
        <taxon>fabids</taxon>
        <taxon>Fabales</taxon>
        <taxon>Fabaceae</taxon>
        <taxon>Papilionoideae</taxon>
        <taxon>50 kb inversion clade</taxon>
        <taxon>NPAAA clade</taxon>
        <taxon>Hologalegina</taxon>
        <taxon>IRL clade</taxon>
        <taxon>Trifolieae</taxon>
        <taxon>Trifolium</taxon>
    </lineage>
</organism>
<accession>A0ACB0JFU1</accession>
<comment type="caution">
    <text evidence="1">The sequence shown here is derived from an EMBL/GenBank/DDBJ whole genome shotgun (WGS) entry which is preliminary data.</text>
</comment>
<keyword evidence="2" id="KW-1185">Reference proteome</keyword>
<name>A0ACB0JFU1_TRIPR</name>
<evidence type="ECO:0000313" key="1">
    <source>
        <dbReference type="EMBL" id="CAJ2642518.1"/>
    </source>
</evidence>
<dbReference type="Proteomes" id="UP001177021">
    <property type="component" value="Unassembled WGS sequence"/>
</dbReference>
<sequence>MIRNEKTSIWYKVLEAKYGTSLEEKKSSSSSWWRDLNSIKRFQGRGGFGWFEEHLRRVVGDGKNTSFWEDPWVDGDSLKFLFRRLFDLALYKESSVVEMFTEENGVLYWHQKTFAGSCSAKICISVAFHKVIVRDRFFLDRYGNPSPDDRDLLSAGRSQARYNGEKDSSSRRNGFGRSNRSVPATVKRRLRFNSGDGRRHHRAEEKRPSKGRTISREQGNGGMEKMDFARQNDDEYMTKHDGRRLQQEYKCEFRKEKDEEVGGGWEKSKLGDDGKSIVDFKRVALFNRRHNAEEVSRPAKEKVVKMKGVVQPTTKDGLLVSPQPTLPNVGEVVPSEPVSILEKDGVGISNGVRVGEIVVRLGDSQERGARETVRKTRGGMKPVEGAEVLIGKSEDNQLIAKVDEEDEVRVAINSNSSSASVESVCRKGHLGEPEDQALGKNVSTQKLEHKKRISSPKEDSVPGRCVGIMSRCKRTNSCPPKVSRRSIISGPWSLEWLHDHNLGDAGVIFSGCKRVRKGVHIGGRHHKGRPSGPRKSKEGGPLRHPFHSIKKVARMPSNDRRDVLKVLKKSIRRRRGGDEVNRSCSVRRRASLDESSSSASVNNDWKNWVAMQGTEQMAVDDVWGIGKAIGVKFKGDNVNMFRVLSRAGKGKKESSCSQQGGGARYESETKLQSCDVRLCSTLWGSSPHAFSFRPSVGASGGLLTLWDTSEVDVWSTESREHVLWCRGHFVKSGEEFLLANVYATCDEGAKQALWVSLSTRMQASGRERVCVCGDFNVVRHADERRSTRGSQRSVDHIPFNRFIEDNNLVDLPLVGRKFTWFRGDGVSMSRLDRFLLSKEWCLTWPNCKQVARLRGLSDHCPLVLSANEEDWGPRPLRMLKCWKDVPGYKLFMKDKWNSFQVDGWSGYVIKEKLKMIKVALKDWHTAHIQNLPNRIESLKVRLSILDQKGEEEDLSGVELAELHGVTADIHSLSRLHTSISWQQSRSMWLKEGDANSKFFHSVLAGRRRRNAISVIQEGGVTLEGVSPIRQAVFSHFASHFKSSVVERPGVDNLQFKRLNHLEIGSLIKPFTELEVKSDVWDCDSFKSPGPDGINFGFIKDFWAELRGDVMRFIFDFHRNDKLSKGINSTFIAVIPKVDSPQRLNDFRPISLVGSLYKILAKVLANRLRLVIGSVISETQTAFVKDRQILDGILIANEVMDEARKSKKELMLFKVDFEKAYDSVDWGYLDKVMERMSFPTLWRKWIRECVGTAIAFVLVNGSLIDEFPFERGLRQGDPLSPFLFLLAAEGLNVLMESLVASNLFEGYRIGETNTISVSHLQFADDTLLLGGKSWGNVRALRAVLVLFETMSGLKVNFNKSMLVGVNIPESWLGEAASALCCKVGKIPFIYLGLPIGGDSRRLSFWEPVMDRLKNRLSGWKSRFLSFGGHLVLLKSVLTSLPVYALSFFKAPSGKWCWRMLVDREGLWFRVLAARYGVEGGRLRDGGRRGSSWWREIARIREGVDESGGRWFGEHVVRRVGDGYDTLFWTDPWFDETPLCERFGRLYVLSETKSFTVAEMFTLGWGLDGAAWVWRRQLRAWEEEMLGECQTLLSNISLQAQISDRWQWQPDPDTGYTVRGAYELLTTLDSVTMDDAEHLIWHSQFPLKVSIFAWRLLRDRLPTKSNLISRGILSSATHLCISGCGEAESAYHLFISCSCFGSLWALVCTWIGIPSTSSTTIRDHFVHFTYLAGGSRARRSFLQLIWLASVWVIWTERNHRLFTGSTCNIPIFYIYFKYIFFLDMF</sequence>